<evidence type="ECO:0000256" key="2">
    <source>
        <dbReference type="ARBA" id="ARBA00022908"/>
    </source>
</evidence>
<dbReference type="EMBL" id="JAPQFL010000005">
    <property type="protein sequence ID" value="MDD9328245.1"/>
    <property type="molecule type" value="Genomic_DNA"/>
</dbReference>
<evidence type="ECO:0000256" key="3">
    <source>
        <dbReference type="ARBA" id="ARBA00023125"/>
    </source>
</evidence>
<keyword evidence="3" id="KW-0238">DNA-binding</keyword>
<dbReference type="InterPro" id="IPR010998">
    <property type="entry name" value="Integrase_recombinase_N"/>
</dbReference>
<dbReference type="GO" id="GO:0003677">
    <property type="term" value="F:DNA binding"/>
    <property type="evidence" value="ECO:0007669"/>
    <property type="project" value="UniProtKB-KW"/>
</dbReference>
<dbReference type="SUPFAM" id="SSF56349">
    <property type="entry name" value="DNA breaking-rejoining enzymes"/>
    <property type="match status" value="1"/>
</dbReference>
<evidence type="ECO:0000313" key="6">
    <source>
        <dbReference type="EMBL" id="MDD9328245.1"/>
    </source>
</evidence>
<organism evidence="6">
    <name type="scientific">Neisseria leonii</name>
    <dbReference type="NCBI Taxonomy" id="2995413"/>
    <lineage>
        <taxon>Bacteria</taxon>
        <taxon>Pseudomonadati</taxon>
        <taxon>Pseudomonadota</taxon>
        <taxon>Betaproteobacteria</taxon>
        <taxon>Neisseriales</taxon>
        <taxon>Neisseriaceae</taxon>
        <taxon>Neisseria</taxon>
    </lineage>
</organism>
<dbReference type="PANTHER" id="PTHR30349">
    <property type="entry name" value="PHAGE INTEGRASE-RELATED"/>
    <property type="match status" value="1"/>
</dbReference>
<keyword evidence="4" id="KW-0233">DNA recombination</keyword>
<dbReference type="PROSITE" id="PS51898">
    <property type="entry name" value="TYR_RECOMBINASE"/>
    <property type="match status" value="1"/>
</dbReference>
<reference evidence="7" key="2">
    <citation type="submission" date="2024-02" db="EMBL/GenBank/DDBJ databases">
        <title>Neisseria leonii sp. nov.</title>
        <authorList>
            <person name="Boutroux M."/>
            <person name="Favre-Rochex S."/>
            <person name="Gorgette O."/>
            <person name="Touak G."/>
            <person name="Muhle E."/>
            <person name="Chesneau O."/>
            <person name="Clermont D."/>
            <person name="Rahi P."/>
        </authorList>
    </citation>
    <scope>NUCLEOTIDE SEQUENCE</scope>
    <source>
        <strain evidence="7">51.81</strain>
    </source>
</reference>
<accession>A0A9X4E3V9</accession>
<feature type="domain" description="Tyr recombinase" evidence="5">
    <location>
        <begin position="165"/>
        <end position="343"/>
    </location>
</feature>
<protein>
    <submittedName>
        <fullName evidence="6">Tyrosine-type recombinase/integrase</fullName>
    </submittedName>
</protein>
<dbReference type="GO" id="GO:0015074">
    <property type="term" value="P:DNA integration"/>
    <property type="evidence" value="ECO:0007669"/>
    <property type="project" value="UniProtKB-KW"/>
</dbReference>
<dbReference type="InterPro" id="IPR050090">
    <property type="entry name" value="Tyrosine_recombinase_XerCD"/>
</dbReference>
<evidence type="ECO:0000259" key="5">
    <source>
        <dbReference type="PROSITE" id="PS51898"/>
    </source>
</evidence>
<dbReference type="GO" id="GO:0006310">
    <property type="term" value="P:DNA recombination"/>
    <property type="evidence" value="ECO:0007669"/>
    <property type="project" value="UniProtKB-KW"/>
</dbReference>
<dbReference type="Pfam" id="PF00589">
    <property type="entry name" value="Phage_integrase"/>
    <property type="match status" value="1"/>
</dbReference>
<evidence type="ECO:0000313" key="7">
    <source>
        <dbReference type="EMBL" id="WWY03094.1"/>
    </source>
</evidence>
<dbReference type="Gene3D" id="1.10.443.10">
    <property type="entry name" value="Intergrase catalytic core"/>
    <property type="match status" value="1"/>
</dbReference>
<evidence type="ECO:0000313" key="8">
    <source>
        <dbReference type="Proteomes" id="UP001149607"/>
    </source>
</evidence>
<dbReference type="InterPro" id="IPR002104">
    <property type="entry name" value="Integrase_catalytic"/>
</dbReference>
<dbReference type="Proteomes" id="UP001149607">
    <property type="component" value="Chromosome"/>
</dbReference>
<gene>
    <name evidence="6" type="ORF">ORY91_001665</name>
    <name evidence="7" type="ORF">V9W64_10510</name>
</gene>
<dbReference type="InterPro" id="IPR011010">
    <property type="entry name" value="DNA_brk_join_enz"/>
</dbReference>
<comment type="similarity">
    <text evidence="1">Belongs to the 'phage' integrase family.</text>
</comment>
<name>A0A9X4E3V9_9NEIS</name>
<dbReference type="EMBL" id="CP146598">
    <property type="protein sequence ID" value="WWY03094.1"/>
    <property type="molecule type" value="Genomic_DNA"/>
</dbReference>
<sequence>MGRKPSVNFHLPQGMRMRKRLRKSGAVAVYYFYEIRENGKRREVPLGTDYTAAVHKWSQLEMDKKPKEAAVTYYTIKAKYLTAKLPELSRGTQRAYMQAFKRLDEFFGNPDAPLEDIEPAHIKEYLKWRSSPVQSGIELALFSNLWNLAVESGYLNQPNPAKAVKKHKTAKREVYIEDSLYELVYSHANQMMKDLMDLAYLLGQRPVDIVSLHTRQIIEDELHITQQKTKARLRFEIIGKTKEIIDRIKPDNGYLFINRHGRPLTPDTLRQQFRELKEAILKSHPDRHDELKNFQFRDLRAKAATDLYLSGSKSRAQEQLGHTSGRMTERYIRKTKLLKPLEK</sequence>
<dbReference type="InterPro" id="IPR013762">
    <property type="entry name" value="Integrase-like_cat_sf"/>
</dbReference>
<keyword evidence="8" id="KW-1185">Reference proteome</keyword>
<proteinExistence type="inferred from homology"/>
<reference evidence="6" key="1">
    <citation type="submission" date="2022-10" db="EMBL/GenBank/DDBJ databases">
        <authorList>
            <person name="Boutroux M."/>
        </authorList>
    </citation>
    <scope>NUCLEOTIDE SEQUENCE</scope>
    <source>
        <strain evidence="6">51.81</strain>
    </source>
</reference>
<dbReference type="AlphaFoldDB" id="A0A9X4E3V9"/>
<evidence type="ECO:0000256" key="1">
    <source>
        <dbReference type="ARBA" id="ARBA00008857"/>
    </source>
</evidence>
<dbReference type="RefSeq" id="WP_274585350.1">
    <property type="nucleotide sequence ID" value="NZ_CP146598.1"/>
</dbReference>
<dbReference type="Gene3D" id="1.10.150.130">
    <property type="match status" value="1"/>
</dbReference>
<evidence type="ECO:0000256" key="4">
    <source>
        <dbReference type="ARBA" id="ARBA00023172"/>
    </source>
</evidence>
<keyword evidence="2" id="KW-0229">DNA integration</keyword>
<dbReference type="PANTHER" id="PTHR30349:SF41">
    <property type="entry name" value="INTEGRASE_RECOMBINASE PROTEIN MJ0367-RELATED"/>
    <property type="match status" value="1"/>
</dbReference>